<organism evidence="1 2">
    <name type="scientific">Acaulospora colombiana</name>
    <dbReference type="NCBI Taxonomy" id="27376"/>
    <lineage>
        <taxon>Eukaryota</taxon>
        <taxon>Fungi</taxon>
        <taxon>Fungi incertae sedis</taxon>
        <taxon>Mucoromycota</taxon>
        <taxon>Glomeromycotina</taxon>
        <taxon>Glomeromycetes</taxon>
        <taxon>Diversisporales</taxon>
        <taxon>Acaulosporaceae</taxon>
        <taxon>Acaulospora</taxon>
    </lineage>
</organism>
<sequence>QLPEIDKGLFSWIRPSLSVPESLLIERIGLDAAVFLRFIVMCRNIFFWLFLLGFIVIIPINVYGTKQDQGTFPETMNPIEYLSITFLKAQKWLVAHTIFTWVFSFIVYYHLYKQYREFAELKQDYFKSTNYQDSLHSRTLMVLNIPPAITSEQELGDFIESLKLDHPISQMCIGHRVGDLPTLVKEHDHAVRELEKILCKYFKGRPTHLADVMDRVAHSAAKHIRHRLAAPKLILAPLPKDIVWNNLPLVGTAKGEHSFGFVKTKFIATDLDLKHRSTKVDWLCYVRWPMMSTEMTDTMTKHWVFVALMESWITPFLMSVFFVILPILLRTLARFQGKITESSLERSTLARLYLFFLLNNVIIFTAFTTIYDIATQIKAIIDSGDTDVRDFFSVLQNSNLLERIIESIIRVSTFWINYISLRGAGTLIELAQFAVLLIKKIKILLTTETPRNKKELSRPPDFKYAVYYNLHLFIFTIVMLYSVIAPVILIFCLLYFELAYLTYKYQLIFVYTTKAESGGTFWRVLFNRMIISTIFWQLVMIGVINMKGAHFQSIVLIPLPVMTVFLKILCSRSFDAKIHYYTPDRSSDTEVRVNANKEMEDPYHQRDKISIRFGHPALMGELIKPMLSSSHKIFLDKIYDGRMEDVEGEKHGRLVKSTKITAGTNVIEIVTVDDSDLNINEEYMEELKRGYYYNYEATREPLRVQEE</sequence>
<name>A0ACA9LDB2_9GLOM</name>
<feature type="non-terminal residue" evidence="1">
    <location>
        <position position="1"/>
    </location>
</feature>
<evidence type="ECO:0000313" key="1">
    <source>
        <dbReference type="EMBL" id="CAG8522184.1"/>
    </source>
</evidence>
<dbReference type="Proteomes" id="UP000789525">
    <property type="component" value="Unassembled WGS sequence"/>
</dbReference>
<protein>
    <submittedName>
        <fullName evidence="1">3679_t:CDS:1</fullName>
    </submittedName>
</protein>
<comment type="caution">
    <text evidence="1">The sequence shown here is derived from an EMBL/GenBank/DDBJ whole genome shotgun (WGS) entry which is preliminary data.</text>
</comment>
<proteinExistence type="predicted"/>
<dbReference type="EMBL" id="CAJVPT010005638">
    <property type="protein sequence ID" value="CAG8522184.1"/>
    <property type="molecule type" value="Genomic_DNA"/>
</dbReference>
<evidence type="ECO:0000313" key="2">
    <source>
        <dbReference type="Proteomes" id="UP000789525"/>
    </source>
</evidence>
<reference evidence="1" key="1">
    <citation type="submission" date="2021-06" db="EMBL/GenBank/DDBJ databases">
        <authorList>
            <person name="Kallberg Y."/>
            <person name="Tangrot J."/>
            <person name="Rosling A."/>
        </authorList>
    </citation>
    <scope>NUCLEOTIDE SEQUENCE</scope>
    <source>
        <strain evidence="1">CL356</strain>
    </source>
</reference>
<keyword evidence="2" id="KW-1185">Reference proteome</keyword>
<gene>
    <name evidence="1" type="ORF">ACOLOM_LOCUS3706</name>
</gene>
<accession>A0ACA9LDB2</accession>